<organism evidence="2 3">
    <name type="scientific">Polymorphobacter multimanifer</name>
    <dbReference type="NCBI Taxonomy" id="1070431"/>
    <lineage>
        <taxon>Bacteria</taxon>
        <taxon>Pseudomonadati</taxon>
        <taxon>Pseudomonadota</taxon>
        <taxon>Alphaproteobacteria</taxon>
        <taxon>Sphingomonadales</taxon>
        <taxon>Sphingosinicellaceae</taxon>
        <taxon>Polymorphobacter</taxon>
    </lineage>
</organism>
<evidence type="ECO:0008006" key="4">
    <source>
        <dbReference type="Google" id="ProtNLM"/>
    </source>
</evidence>
<evidence type="ECO:0000313" key="2">
    <source>
        <dbReference type="EMBL" id="MBB6226803.1"/>
    </source>
</evidence>
<keyword evidence="1" id="KW-0472">Membrane</keyword>
<dbReference type="EMBL" id="JACIIV010000006">
    <property type="protein sequence ID" value="MBB6226803.1"/>
    <property type="molecule type" value="Genomic_DNA"/>
</dbReference>
<dbReference type="Gene3D" id="3.40.50.1110">
    <property type="entry name" value="SGNH hydrolase"/>
    <property type="match status" value="1"/>
</dbReference>
<dbReference type="GO" id="GO:0016788">
    <property type="term" value="F:hydrolase activity, acting on ester bonds"/>
    <property type="evidence" value="ECO:0007669"/>
    <property type="project" value="UniProtKB-ARBA"/>
</dbReference>
<keyword evidence="1" id="KW-1133">Transmembrane helix</keyword>
<evidence type="ECO:0000256" key="1">
    <source>
        <dbReference type="SAM" id="Phobius"/>
    </source>
</evidence>
<dbReference type="AlphaFoldDB" id="A0A841L779"/>
<accession>A0A841L779</accession>
<protein>
    <recommendedName>
        <fullName evidence="4">PEP-CTERM sorting domain-containing protein</fullName>
    </recommendedName>
</protein>
<feature type="transmembrane region" description="Helical" evidence="1">
    <location>
        <begin position="290"/>
        <end position="307"/>
    </location>
</feature>
<dbReference type="RefSeq" id="WP_243453271.1">
    <property type="nucleotide sequence ID" value="NZ_BMOX01000001.1"/>
</dbReference>
<dbReference type="Proteomes" id="UP000538147">
    <property type="component" value="Unassembled WGS sequence"/>
</dbReference>
<gene>
    <name evidence="2" type="ORF">FHS79_000965</name>
</gene>
<sequence>MLVFAPVAPSLAASNILFIGNSFTYGGREGAPEPSARGYKPFTVLDLNGTSIGGVPALFKDFTVQLGLDYSVSLAAVGGTSLEYHYDNRLAVIDKAWDKVVLQGHSVLDPLNPGNPASLITYTGLLADVFEARNDDVEIYLTATWSRADLTYRRESPWLGRPIDAMANDIAAGYALAAAASPHITGVIAVGAAWNDAMLTGLADSNPYDGIGAGQINLWSSDRYHGSLYGYYLSALMQLGAVTGADPRRLGAAENVAAHFGFSADHTVQLQDIAYDRLLASGAFSAVPEAATWAMLVCGFGLVGGALRHRRAGMATTATR</sequence>
<name>A0A841L779_9SPHN</name>
<comment type="caution">
    <text evidence="2">The sequence shown here is derived from an EMBL/GenBank/DDBJ whole genome shotgun (WGS) entry which is preliminary data.</text>
</comment>
<dbReference type="NCBIfam" id="NF035944">
    <property type="entry name" value="PEPxxWA-CTERM"/>
    <property type="match status" value="1"/>
</dbReference>
<proteinExistence type="predicted"/>
<keyword evidence="1" id="KW-0812">Transmembrane</keyword>
<keyword evidence="3" id="KW-1185">Reference proteome</keyword>
<evidence type="ECO:0000313" key="3">
    <source>
        <dbReference type="Proteomes" id="UP000538147"/>
    </source>
</evidence>
<reference evidence="2 3" key="1">
    <citation type="submission" date="2020-08" db="EMBL/GenBank/DDBJ databases">
        <title>Genomic Encyclopedia of Type Strains, Phase IV (KMG-IV): sequencing the most valuable type-strain genomes for metagenomic binning, comparative biology and taxonomic classification.</title>
        <authorList>
            <person name="Goeker M."/>
        </authorList>
    </citation>
    <scope>NUCLEOTIDE SEQUENCE [LARGE SCALE GENOMIC DNA]</scope>
    <source>
        <strain evidence="2 3">DSM 102189</strain>
    </source>
</reference>
<dbReference type="InterPro" id="IPR036514">
    <property type="entry name" value="SGNH_hydro_sf"/>
</dbReference>